<accession>A0ABD3I2L7</accession>
<comment type="caution">
    <text evidence="1">The sequence shown here is derived from an EMBL/GenBank/DDBJ whole genome shotgun (WGS) entry which is preliminary data.</text>
</comment>
<organism evidence="1 2">
    <name type="scientific">Riccia sorocarpa</name>
    <dbReference type="NCBI Taxonomy" id="122646"/>
    <lineage>
        <taxon>Eukaryota</taxon>
        <taxon>Viridiplantae</taxon>
        <taxon>Streptophyta</taxon>
        <taxon>Embryophyta</taxon>
        <taxon>Marchantiophyta</taxon>
        <taxon>Marchantiopsida</taxon>
        <taxon>Marchantiidae</taxon>
        <taxon>Marchantiales</taxon>
        <taxon>Ricciaceae</taxon>
        <taxon>Riccia</taxon>
    </lineage>
</organism>
<sequence length="278" mass="32527">MVESPRDTIGPSPILKGRELRKWALCANAGDFVDVWLEAVSSKGRWFTRQAMYGNRLDQARLILQGETRTELRKSYFKMDGGLMQREEVKQEVGNVWGEHPWWATDDRKRWGLALKRTRAVLLKHKNKQGLVDVESEEIYRRLDAVRHQVQDSPTETNRVRFEEELQAARRREQLNVRMSRIKCRIKWLKDGDAASRFFFACLKAKNKREEITSLKLPTGVVVTDEGRILKLIEETYGDLYTAEEESPEVLTRRGEVLQLLDKRLTDNQNRQLEEEPT</sequence>
<dbReference type="Proteomes" id="UP001633002">
    <property type="component" value="Unassembled WGS sequence"/>
</dbReference>
<name>A0ABD3I2L7_9MARC</name>
<gene>
    <name evidence="1" type="ORF">R1sor_011672</name>
</gene>
<keyword evidence="2" id="KW-1185">Reference proteome</keyword>
<protein>
    <submittedName>
        <fullName evidence="1">Uncharacterized protein</fullName>
    </submittedName>
</protein>
<dbReference type="AlphaFoldDB" id="A0ABD3I2L7"/>
<evidence type="ECO:0000313" key="1">
    <source>
        <dbReference type="EMBL" id="KAL3697596.1"/>
    </source>
</evidence>
<evidence type="ECO:0000313" key="2">
    <source>
        <dbReference type="Proteomes" id="UP001633002"/>
    </source>
</evidence>
<proteinExistence type="predicted"/>
<reference evidence="1 2" key="1">
    <citation type="submission" date="2024-09" db="EMBL/GenBank/DDBJ databases">
        <title>Chromosome-scale assembly of Riccia sorocarpa.</title>
        <authorList>
            <person name="Paukszto L."/>
        </authorList>
    </citation>
    <scope>NUCLEOTIDE SEQUENCE [LARGE SCALE GENOMIC DNA]</scope>
    <source>
        <strain evidence="1">LP-2024</strain>
        <tissue evidence="1">Aerial parts of the thallus</tissue>
    </source>
</reference>
<dbReference type="EMBL" id="JBJQOH010000002">
    <property type="protein sequence ID" value="KAL3697596.1"/>
    <property type="molecule type" value="Genomic_DNA"/>
</dbReference>